<accession>A0A183FI11</accession>
<dbReference type="Proteomes" id="UP000050761">
    <property type="component" value="Unassembled WGS sequence"/>
</dbReference>
<feature type="region of interest" description="Disordered" evidence="1">
    <location>
        <begin position="1"/>
        <end position="109"/>
    </location>
</feature>
<feature type="compositionally biased region" description="Basic and acidic residues" evidence="1">
    <location>
        <begin position="89"/>
        <end position="106"/>
    </location>
</feature>
<protein>
    <submittedName>
        <fullName evidence="4">Helitron_like_N domain-containing protein</fullName>
    </submittedName>
</protein>
<evidence type="ECO:0000313" key="4">
    <source>
        <dbReference type="WBParaSite" id="HPBE_0000647201-mRNA-1"/>
    </source>
</evidence>
<proteinExistence type="predicted"/>
<evidence type="ECO:0000313" key="2">
    <source>
        <dbReference type="EMBL" id="VDO68423.1"/>
    </source>
</evidence>
<dbReference type="EMBL" id="UZAH01025671">
    <property type="protein sequence ID" value="VDO68423.1"/>
    <property type="molecule type" value="Genomic_DNA"/>
</dbReference>
<keyword evidence="3" id="KW-1185">Reference proteome</keyword>
<name>A0A183FI11_HELPZ</name>
<dbReference type="WBParaSite" id="HPBE_0000647201-mRNA-1">
    <property type="protein sequence ID" value="HPBE_0000647201-mRNA-1"/>
    <property type="gene ID" value="HPBE_0000647201"/>
</dbReference>
<dbReference type="OrthoDB" id="3366231at2759"/>
<reference evidence="2 3" key="1">
    <citation type="submission" date="2018-11" db="EMBL/GenBank/DDBJ databases">
        <authorList>
            <consortium name="Pathogen Informatics"/>
        </authorList>
    </citation>
    <scope>NUCLEOTIDE SEQUENCE [LARGE SCALE GENOMIC DNA]</scope>
</reference>
<reference evidence="4" key="2">
    <citation type="submission" date="2019-09" db="UniProtKB">
        <authorList>
            <consortium name="WormBaseParasite"/>
        </authorList>
    </citation>
    <scope>IDENTIFICATION</scope>
</reference>
<evidence type="ECO:0000313" key="3">
    <source>
        <dbReference type="Proteomes" id="UP000050761"/>
    </source>
</evidence>
<dbReference type="AlphaFoldDB" id="A0A183FI11"/>
<organism evidence="3 4">
    <name type="scientific">Heligmosomoides polygyrus</name>
    <name type="common">Parasitic roundworm</name>
    <dbReference type="NCBI Taxonomy" id="6339"/>
    <lineage>
        <taxon>Eukaryota</taxon>
        <taxon>Metazoa</taxon>
        <taxon>Ecdysozoa</taxon>
        <taxon>Nematoda</taxon>
        <taxon>Chromadorea</taxon>
        <taxon>Rhabditida</taxon>
        <taxon>Rhabditina</taxon>
        <taxon>Rhabditomorpha</taxon>
        <taxon>Strongyloidea</taxon>
        <taxon>Heligmosomidae</taxon>
        <taxon>Heligmosomoides</taxon>
    </lineage>
</organism>
<accession>A0A3P7YUG2</accession>
<evidence type="ECO:0000256" key="1">
    <source>
        <dbReference type="SAM" id="MobiDB-lite"/>
    </source>
</evidence>
<sequence>MEEAEAALRRSANAERQRRVRAGLSQEQRAARRAANAARQRRDRAQLSEEQLAALRAANTARQRRDRAHLSQEQTVARRAANTARQRRTRDNMSETESAVRRASDTKRRRRIRMEMNDERTAVLRVHDAESHRRARAAMTLEQRTAATASRQLRRVVVQQSSTGIARLISERPMSHRLGDMNHQCSGCGALHFSDEKTAAHSTAFNMCCNFGRVSMQVFENFPLSLQQLYMGTDRQSCQFLKNMCRAAPSK</sequence>
<feature type="compositionally biased region" description="Basic and acidic residues" evidence="1">
    <location>
        <begin position="1"/>
        <end position="17"/>
    </location>
</feature>
<gene>
    <name evidence="2" type="ORF">HPBE_LOCUS6473</name>
</gene>